<dbReference type="OrthoDB" id="9762420at2"/>
<dbReference type="InterPro" id="IPR037026">
    <property type="entry name" value="Vgr_OB-fold_dom_sf"/>
</dbReference>
<proteinExistence type="predicted"/>
<evidence type="ECO:0000313" key="2">
    <source>
        <dbReference type="EMBL" id="TJZ91299.1"/>
    </source>
</evidence>
<evidence type="ECO:0000259" key="1">
    <source>
        <dbReference type="Pfam" id="PF04717"/>
    </source>
</evidence>
<dbReference type="InterPro" id="IPR006531">
    <property type="entry name" value="Gp5/Vgr_OB"/>
</dbReference>
<dbReference type="AlphaFoldDB" id="A0A4U0R8A7"/>
<reference evidence="2 3" key="1">
    <citation type="submission" date="2019-04" db="EMBL/GenBank/DDBJ databases">
        <authorList>
            <person name="Li J."/>
        </authorList>
    </citation>
    <scope>NUCLEOTIDE SEQUENCE [LARGE SCALE GENOMIC DNA]</scope>
    <source>
        <strain evidence="2 3">KCTC 42687</strain>
    </source>
</reference>
<protein>
    <recommendedName>
        <fullName evidence="1">Gp5/Type VI secretion system Vgr protein OB-fold domain-containing protein</fullName>
    </recommendedName>
</protein>
<dbReference type="RefSeq" id="WP_136886403.1">
    <property type="nucleotide sequence ID" value="NZ_SUNI01000011.1"/>
</dbReference>
<dbReference type="Pfam" id="PF04717">
    <property type="entry name" value="Phage_base_V"/>
    <property type="match status" value="1"/>
</dbReference>
<accession>A0A4U0R8A7</accession>
<keyword evidence="3" id="KW-1185">Reference proteome</keyword>
<dbReference type="Gene3D" id="2.40.50.230">
    <property type="entry name" value="Gp5 N-terminal domain"/>
    <property type="match status" value="1"/>
</dbReference>
<dbReference type="SUPFAM" id="SSF69255">
    <property type="entry name" value="gp5 N-terminal domain-like"/>
    <property type="match status" value="1"/>
</dbReference>
<organism evidence="2 3">
    <name type="scientific">Paracoccus gahaiensis</name>
    <dbReference type="NCBI Taxonomy" id="1706839"/>
    <lineage>
        <taxon>Bacteria</taxon>
        <taxon>Pseudomonadati</taxon>
        <taxon>Pseudomonadota</taxon>
        <taxon>Alphaproteobacteria</taxon>
        <taxon>Rhodobacterales</taxon>
        <taxon>Paracoccaceae</taxon>
        <taxon>Paracoccus</taxon>
    </lineage>
</organism>
<evidence type="ECO:0000313" key="3">
    <source>
        <dbReference type="Proteomes" id="UP000309747"/>
    </source>
</evidence>
<comment type="caution">
    <text evidence="2">The sequence shown here is derived from an EMBL/GenBank/DDBJ whole genome shotgun (WGS) entry which is preliminary data.</text>
</comment>
<sequence length="157" mass="16778">MADLPTSLALGRVVEVEISDRGLRAKLQRLDRPEGIVSDWIAVASPMAGPEVGLLFAPEIDDLAVLAFAANRPVILGFITAGEAGPATQEMTERSIVSRDKNMVVLIDGDQSGITIRDSHDNQIVMDRDGITLKSNGEIRIEASGKTSIKGVTVELN</sequence>
<dbReference type="Proteomes" id="UP000309747">
    <property type="component" value="Unassembled WGS sequence"/>
</dbReference>
<dbReference type="EMBL" id="SUNI01000011">
    <property type="protein sequence ID" value="TJZ91299.1"/>
    <property type="molecule type" value="Genomic_DNA"/>
</dbReference>
<gene>
    <name evidence="2" type="ORF">FA743_12310</name>
</gene>
<name>A0A4U0R8A7_9RHOB</name>
<feature type="domain" description="Gp5/Type VI secretion system Vgr protein OB-fold" evidence="1">
    <location>
        <begin position="10"/>
        <end position="77"/>
    </location>
</feature>